<evidence type="ECO:0000313" key="2">
    <source>
        <dbReference type="Proteomes" id="UP000320766"/>
    </source>
</evidence>
<reference evidence="1 2" key="1">
    <citation type="journal article" date="2019" name="Nat. Microbiol.">
        <title>Wide diversity of methane and short-chain alkane metabolisms in uncultured archaea.</title>
        <authorList>
            <person name="Borrel G."/>
            <person name="Adam P.S."/>
            <person name="McKay L.J."/>
            <person name="Chen L.X."/>
            <person name="Sierra-Garcia I.N."/>
            <person name="Sieber C.M."/>
            <person name="Letourneur Q."/>
            <person name="Ghozlane A."/>
            <person name="Andersen G.L."/>
            <person name="Li W.J."/>
            <person name="Hallam S.J."/>
            <person name="Muyzer G."/>
            <person name="de Oliveira V.M."/>
            <person name="Inskeep W.P."/>
            <person name="Banfield J.F."/>
            <person name="Gribaldo S."/>
        </authorList>
    </citation>
    <scope>NUCLEOTIDE SEQUENCE [LARGE SCALE GENOMIC DNA]</scope>
    <source>
        <strain evidence="1">NM1b</strain>
    </source>
</reference>
<dbReference type="AlphaFoldDB" id="A0A520KWU1"/>
<proteinExistence type="predicted"/>
<gene>
    <name evidence="1" type="ORF">EF807_04325</name>
</gene>
<evidence type="ECO:0008006" key="3">
    <source>
        <dbReference type="Google" id="ProtNLM"/>
    </source>
</evidence>
<protein>
    <recommendedName>
        <fullName evidence="3">DUF4430 domain-containing protein</fullName>
    </recommendedName>
</protein>
<evidence type="ECO:0000313" key="1">
    <source>
        <dbReference type="EMBL" id="RZN69650.1"/>
    </source>
</evidence>
<accession>A0A520KWU1</accession>
<dbReference type="Proteomes" id="UP000320766">
    <property type="component" value="Unassembled WGS sequence"/>
</dbReference>
<sequence>MLFKKKKVNVTLYINFGNDEIKRHDLKSEKGSSVLSVLKSIAEVEYFPNESESGHEGAMVISINGVKSSIDHCWLYYTFDDKDMCWILPGVMPNKFKIEKDIRIGWRCYDYAEEGIVPEYGPLKQKSCATKVRKCPHKF</sequence>
<dbReference type="EMBL" id="RXIL01000072">
    <property type="protein sequence ID" value="RZN69650.1"/>
    <property type="molecule type" value="Genomic_DNA"/>
</dbReference>
<organism evidence="1 2">
    <name type="scientific">Candidatus Methanolliviera hydrocarbonicum</name>
    <dbReference type="NCBI Taxonomy" id="2491085"/>
    <lineage>
        <taxon>Archaea</taxon>
        <taxon>Methanobacteriati</taxon>
        <taxon>Methanobacteriota</taxon>
        <taxon>Candidatus Methanoliparia</taxon>
        <taxon>Candidatus Methanoliparales</taxon>
        <taxon>Candidatus Methanollivieraceae</taxon>
        <taxon>Candidatus Methanolliviera</taxon>
    </lineage>
</organism>
<comment type="caution">
    <text evidence="1">The sequence shown here is derived from an EMBL/GenBank/DDBJ whole genome shotgun (WGS) entry which is preliminary data.</text>
</comment>
<dbReference type="Gene3D" id="2.170.130.30">
    <property type="match status" value="1"/>
</dbReference>
<name>A0A520KWU1_9EURY</name>